<gene>
    <name evidence="2" type="ORF">FB45DRAFT_45112</name>
</gene>
<evidence type="ECO:0000313" key="2">
    <source>
        <dbReference type="EMBL" id="KAJ7628856.1"/>
    </source>
</evidence>
<feature type="region of interest" description="Disordered" evidence="1">
    <location>
        <begin position="25"/>
        <end position="45"/>
    </location>
</feature>
<sequence>MNTITDHTEWFVGCLREIRWPTSATSRSHNQGRVRDEELDDPDGRTPQRIAVLEQDTGAQVCHGRHYHFIAESKTVIEKPLSSSDSSKVHRFVICETPQGSTADLEQLDEKMESFIARVAQVLIVQKVLKFTVFRQDSSMNAALRPFNASPPKHTFLFQMDFPNQEDLTEVQSDATFAEIRDETMVLFDSTVFTADISTISLRRKYD</sequence>
<name>A0AAD7BS16_9AGAR</name>
<protein>
    <submittedName>
        <fullName evidence="2">Uncharacterized protein</fullName>
    </submittedName>
</protein>
<organism evidence="2 3">
    <name type="scientific">Roridomyces roridus</name>
    <dbReference type="NCBI Taxonomy" id="1738132"/>
    <lineage>
        <taxon>Eukaryota</taxon>
        <taxon>Fungi</taxon>
        <taxon>Dikarya</taxon>
        <taxon>Basidiomycota</taxon>
        <taxon>Agaricomycotina</taxon>
        <taxon>Agaricomycetes</taxon>
        <taxon>Agaricomycetidae</taxon>
        <taxon>Agaricales</taxon>
        <taxon>Marasmiineae</taxon>
        <taxon>Mycenaceae</taxon>
        <taxon>Roridomyces</taxon>
    </lineage>
</organism>
<comment type="caution">
    <text evidence="2">The sequence shown here is derived from an EMBL/GenBank/DDBJ whole genome shotgun (WGS) entry which is preliminary data.</text>
</comment>
<dbReference type="AlphaFoldDB" id="A0AAD7BS16"/>
<evidence type="ECO:0000256" key="1">
    <source>
        <dbReference type="SAM" id="MobiDB-lite"/>
    </source>
</evidence>
<evidence type="ECO:0000313" key="3">
    <source>
        <dbReference type="Proteomes" id="UP001221142"/>
    </source>
</evidence>
<proteinExistence type="predicted"/>
<keyword evidence="3" id="KW-1185">Reference proteome</keyword>
<reference evidence="2" key="1">
    <citation type="submission" date="2023-03" db="EMBL/GenBank/DDBJ databases">
        <title>Massive genome expansion in bonnet fungi (Mycena s.s.) driven by repeated elements and novel gene families across ecological guilds.</title>
        <authorList>
            <consortium name="Lawrence Berkeley National Laboratory"/>
            <person name="Harder C.B."/>
            <person name="Miyauchi S."/>
            <person name="Viragh M."/>
            <person name="Kuo A."/>
            <person name="Thoen E."/>
            <person name="Andreopoulos B."/>
            <person name="Lu D."/>
            <person name="Skrede I."/>
            <person name="Drula E."/>
            <person name="Henrissat B."/>
            <person name="Morin E."/>
            <person name="Kohler A."/>
            <person name="Barry K."/>
            <person name="LaButti K."/>
            <person name="Morin E."/>
            <person name="Salamov A."/>
            <person name="Lipzen A."/>
            <person name="Mereny Z."/>
            <person name="Hegedus B."/>
            <person name="Baldrian P."/>
            <person name="Stursova M."/>
            <person name="Weitz H."/>
            <person name="Taylor A."/>
            <person name="Grigoriev I.V."/>
            <person name="Nagy L.G."/>
            <person name="Martin F."/>
            <person name="Kauserud H."/>
        </authorList>
    </citation>
    <scope>NUCLEOTIDE SEQUENCE</scope>
    <source>
        <strain evidence="2">9284</strain>
    </source>
</reference>
<dbReference type="Proteomes" id="UP001221142">
    <property type="component" value="Unassembled WGS sequence"/>
</dbReference>
<dbReference type="EMBL" id="JARKIF010000010">
    <property type="protein sequence ID" value="KAJ7628856.1"/>
    <property type="molecule type" value="Genomic_DNA"/>
</dbReference>
<accession>A0AAD7BS16</accession>